<dbReference type="EMBL" id="JAUEDM010000009">
    <property type="protein sequence ID" value="KAK3312485.1"/>
    <property type="molecule type" value="Genomic_DNA"/>
</dbReference>
<feature type="region of interest" description="Disordered" evidence="1">
    <location>
        <begin position="38"/>
        <end position="125"/>
    </location>
</feature>
<protein>
    <submittedName>
        <fullName evidence="2">Uncharacterized protein</fullName>
    </submittedName>
</protein>
<feature type="compositionally biased region" description="Acidic residues" evidence="1">
    <location>
        <begin position="166"/>
        <end position="176"/>
    </location>
</feature>
<organism evidence="2 3">
    <name type="scientific">Apodospora peruviana</name>
    <dbReference type="NCBI Taxonomy" id="516989"/>
    <lineage>
        <taxon>Eukaryota</taxon>
        <taxon>Fungi</taxon>
        <taxon>Dikarya</taxon>
        <taxon>Ascomycota</taxon>
        <taxon>Pezizomycotina</taxon>
        <taxon>Sordariomycetes</taxon>
        <taxon>Sordariomycetidae</taxon>
        <taxon>Sordariales</taxon>
        <taxon>Lasiosphaeriaceae</taxon>
        <taxon>Apodospora</taxon>
    </lineage>
</organism>
<reference evidence="2" key="1">
    <citation type="journal article" date="2023" name="Mol. Phylogenet. Evol.">
        <title>Genome-scale phylogeny and comparative genomics of the fungal order Sordariales.</title>
        <authorList>
            <person name="Hensen N."/>
            <person name="Bonometti L."/>
            <person name="Westerberg I."/>
            <person name="Brannstrom I.O."/>
            <person name="Guillou S."/>
            <person name="Cros-Aarteil S."/>
            <person name="Calhoun S."/>
            <person name="Haridas S."/>
            <person name="Kuo A."/>
            <person name="Mondo S."/>
            <person name="Pangilinan J."/>
            <person name="Riley R."/>
            <person name="LaButti K."/>
            <person name="Andreopoulos B."/>
            <person name="Lipzen A."/>
            <person name="Chen C."/>
            <person name="Yan M."/>
            <person name="Daum C."/>
            <person name="Ng V."/>
            <person name="Clum A."/>
            <person name="Steindorff A."/>
            <person name="Ohm R.A."/>
            <person name="Martin F."/>
            <person name="Silar P."/>
            <person name="Natvig D.O."/>
            <person name="Lalanne C."/>
            <person name="Gautier V."/>
            <person name="Ament-Velasquez S.L."/>
            <person name="Kruys A."/>
            <person name="Hutchinson M.I."/>
            <person name="Powell A.J."/>
            <person name="Barry K."/>
            <person name="Miller A.N."/>
            <person name="Grigoriev I.V."/>
            <person name="Debuchy R."/>
            <person name="Gladieux P."/>
            <person name="Hiltunen Thoren M."/>
            <person name="Johannesson H."/>
        </authorList>
    </citation>
    <scope>NUCLEOTIDE SEQUENCE</scope>
    <source>
        <strain evidence="2">CBS 118394</strain>
    </source>
</reference>
<dbReference type="Proteomes" id="UP001283341">
    <property type="component" value="Unassembled WGS sequence"/>
</dbReference>
<proteinExistence type="predicted"/>
<feature type="compositionally biased region" description="Acidic residues" evidence="1">
    <location>
        <begin position="191"/>
        <end position="200"/>
    </location>
</feature>
<evidence type="ECO:0000313" key="3">
    <source>
        <dbReference type="Proteomes" id="UP001283341"/>
    </source>
</evidence>
<comment type="caution">
    <text evidence="2">The sequence shown here is derived from an EMBL/GenBank/DDBJ whole genome shotgun (WGS) entry which is preliminary data.</text>
</comment>
<sequence>MEVLTNLVNNIPDWLQKLDEFNGKIQKRQVELAQLTEFQTASGNKSPPSAKPVRNKGSTESLQPRDEPTAYPRETTPQPQQQYKAPSSPSNSQSHSAIQRAGQARAQAPLRKRQQTDSVINAEGQAPRTRDYQLVTFVSASRNIIRRAKASAKRAQIERMAKLEMLDDSDDKETEDTGPPGAKPNGAPDGAGDDDDDDEVPALRSTRGMQLTMAGTQKLLMPRAGASARGSYCGGPGAMAMWSTGPPNVYDELDKGLEYVQSKCEHAAHQFLQNGNCAEEAANIQQRMVEVKELADKEMERVKGK</sequence>
<gene>
    <name evidence="2" type="ORF">B0H66DRAFT_578583</name>
</gene>
<evidence type="ECO:0000313" key="2">
    <source>
        <dbReference type="EMBL" id="KAK3312485.1"/>
    </source>
</evidence>
<evidence type="ECO:0000256" key="1">
    <source>
        <dbReference type="SAM" id="MobiDB-lite"/>
    </source>
</evidence>
<feature type="compositionally biased region" description="Polar residues" evidence="1">
    <location>
        <begin position="38"/>
        <end position="47"/>
    </location>
</feature>
<name>A0AAE0LYM8_9PEZI</name>
<accession>A0AAE0LYM8</accession>
<feature type="compositionally biased region" description="Polar residues" evidence="1">
    <location>
        <begin position="75"/>
        <end position="85"/>
    </location>
</feature>
<feature type="compositionally biased region" description="Low complexity" evidence="1">
    <location>
        <begin position="87"/>
        <end position="109"/>
    </location>
</feature>
<keyword evidence="3" id="KW-1185">Reference proteome</keyword>
<reference evidence="2" key="2">
    <citation type="submission" date="2023-06" db="EMBL/GenBank/DDBJ databases">
        <authorList>
            <consortium name="Lawrence Berkeley National Laboratory"/>
            <person name="Haridas S."/>
            <person name="Hensen N."/>
            <person name="Bonometti L."/>
            <person name="Westerberg I."/>
            <person name="Brannstrom I.O."/>
            <person name="Guillou S."/>
            <person name="Cros-Aarteil S."/>
            <person name="Calhoun S."/>
            <person name="Kuo A."/>
            <person name="Mondo S."/>
            <person name="Pangilinan J."/>
            <person name="Riley R."/>
            <person name="Labutti K."/>
            <person name="Andreopoulos B."/>
            <person name="Lipzen A."/>
            <person name="Chen C."/>
            <person name="Yanf M."/>
            <person name="Daum C."/>
            <person name="Ng V."/>
            <person name="Clum A."/>
            <person name="Steindorff A."/>
            <person name="Ohm R."/>
            <person name="Martin F."/>
            <person name="Silar P."/>
            <person name="Natvig D."/>
            <person name="Lalanne C."/>
            <person name="Gautier V."/>
            <person name="Ament-Velasquez S.L."/>
            <person name="Kruys A."/>
            <person name="Hutchinson M.I."/>
            <person name="Powell A.J."/>
            <person name="Barry K."/>
            <person name="Miller A.N."/>
            <person name="Grigoriev I.V."/>
            <person name="Debuchy R."/>
            <person name="Gladieux P."/>
            <person name="Thoren M.H."/>
            <person name="Johannesson H."/>
        </authorList>
    </citation>
    <scope>NUCLEOTIDE SEQUENCE</scope>
    <source>
        <strain evidence="2">CBS 118394</strain>
    </source>
</reference>
<feature type="compositionally biased region" description="Low complexity" evidence="1">
    <location>
        <begin position="178"/>
        <end position="190"/>
    </location>
</feature>
<dbReference type="AlphaFoldDB" id="A0AAE0LYM8"/>
<feature type="region of interest" description="Disordered" evidence="1">
    <location>
        <begin position="163"/>
        <end position="207"/>
    </location>
</feature>